<keyword evidence="4 5" id="KW-0274">FAD</keyword>
<evidence type="ECO:0000256" key="1">
    <source>
        <dbReference type="ARBA" id="ARBA00001974"/>
    </source>
</evidence>
<organism evidence="9 10">
    <name type="scientific">Cohnella kolymensis</name>
    <dbReference type="NCBI Taxonomy" id="1590652"/>
    <lineage>
        <taxon>Bacteria</taxon>
        <taxon>Bacillati</taxon>
        <taxon>Bacillota</taxon>
        <taxon>Bacilli</taxon>
        <taxon>Bacillales</taxon>
        <taxon>Paenibacillaceae</taxon>
        <taxon>Cohnella</taxon>
    </lineage>
</organism>
<dbReference type="InterPro" id="IPR006089">
    <property type="entry name" value="Acyl-CoA_DH_CS"/>
</dbReference>
<dbReference type="PIRSF" id="PIRSF016578">
    <property type="entry name" value="HsaA"/>
    <property type="match status" value="1"/>
</dbReference>
<feature type="domain" description="Acyl-CoA dehydrogenase/oxidase N-terminal" evidence="8">
    <location>
        <begin position="6"/>
        <end position="118"/>
    </location>
</feature>
<dbReference type="SUPFAM" id="SSF47203">
    <property type="entry name" value="Acyl-CoA dehydrogenase C-terminal domain-like"/>
    <property type="match status" value="1"/>
</dbReference>
<evidence type="ECO:0000313" key="10">
    <source>
        <dbReference type="Proteomes" id="UP000054526"/>
    </source>
</evidence>
<dbReference type="Proteomes" id="UP000054526">
    <property type="component" value="Unassembled WGS sequence"/>
</dbReference>
<evidence type="ECO:0000259" key="8">
    <source>
        <dbReference type="Pfam" id="PF02771"/>
    </source>
</evidence>
<dbReference type="Pfam" id="PF00441">
    <property type="entry name" value="Acyl-CoA_dh_1"/>
    <property type="match status" value="1"/>
</dbReference>
<keyword evidence="5" id="KW-0560">Oxidoreductase</keyword>
<proteinExistence type="inferred from homology"/>
<dbReference type="PANTHER" id="PTHR43884">
    <property type="entry name" value="ACYL-COA DEHYDROGENASE"/>
    <property type="match status" value="1"/>
</dbReference>
<dbReference type="EMBL" id="JXAL01000034">
    <property type="protein sequence ID" value="KIL34262.1"/>
    <property type="molecule type" value="Genomic_DNA"/>
</dbReference>
<feature type="domain" description="Acyl-CoA dehydrogenase/oxidase C-terminal" evidence="6">
    <location>
        <begin position="229"/>
        <end position="377"/>
    </location>
</feature>
<evidence type="ECO:0000313" key="9">
    <source>
        <dbReference type="EMBL" id="KIL34262.1"/>
    </source>
</evidence>
<sequence>MNFDLSDEQRLIVSKVREFVKNEVEPTAAERDEEERFDRRLFDRMGELGLTGIPWPVEYGGLGSDYIAYVMVVEELSRACASTGVMLSVHTSLTGWAMYNYGTEEQKQKFLRPLAEGKKLGAYCLTESGSGSDAGAMSTKAVQDGDGYRLNGSKIFVTNAGEADFYLVFAISGGDRHRRETSAFIVEKGTPGFHFGKKEKKLGIRSSPTMEIMFDNCRVPHENMLGTKGEGFKIALSALDGGRSGIAAQALGIAQGAMDASIAYVKRCRQLGGLNNEHQAIDFKIADMANKIEAARLLTYQAAWRKSMGLPHGKESAFAKLFASNTAVQVTLAAVEIFGEHGYSHDYPVQRFLRDAKITQIYEGTNEIQHIVISRMLLAE</sequence>
<dbReference type="InterPro" id="IPR009075">
    <property type="entry name" value="AcylCo_DH/oxidase_C"/>
</dbReference>
<gene>
    <name evidence="9" type="ORF">SD71_21205</name>
</gene>
<evidence type="ECO:0000256" key="2">
    <source>
        <dbReference type="ARBA" id="ARBA00009347"/>
    </source>
</evidence>
<evidence type="ECO:0000256" key="4">
    <source>
        <dbReference type="ARBA" id="ARBA00022827"/>
    </source>
</evidence>
<dbReference type="Gene3D" id="1.10.540.10">
    <property type="entry name" value="Acyl-CoA dehydrogenase/oxidase, N-terminal domain"/>
    <property type="match status" value="1"/>
</dbReference>
<dbReference type="InterPro" id="IPR036250">
    <property type="entry name" value="AcylCo_DH-like_C"/>
</dbReference>
<dbReference type="Pfam" id="PF02770">
    <property type="entry name" value="Acyl-CoA_dh_M"/>
    <property type="match status" value="1"/>
</dbReference>
<dbReference type="InterPro" id="IPR013786">
    <property type="entry name" value="AcylCoA_DH/ox_N"/>
</dbReference>
<comment type="caution">
    <text evidence="9">The sequence shown here is derived from an EMBL/GenBank/DDBJ whole genome shotgun (WGS) entry which is preliminary data.</text>
</comment>
<dbReference type="Pfam" id="PF02771">
    <property type="entry name" value="Acyl-CoA_dh_N"/>
    <property type="match status" value="1"/>
</dbReference>
<keyword evidence="10" id="KW-1185">Reference proteome</keyword>
<dbReference type="InterPro" id="IPR009100">
    <property type="entry name" value="AcylCoA_DH/oxidase_NM_dom_sf"/>
</dbReference>
<dbReference type="PROSITE" id="PS00072">
    <property type="entry name" value="ACYL_COA_DH_1"/>
    <property type="match status" value="1"/>
</dbReference>
<evidence type="ECO:0000259" key="6">
    <source>
        <dbReference type="Pfam" id="PF00441"/>
    </source>
</evidence>
<dbReference type="InterPro" id="IPR037069">
    <property type="entry name" value="AcylCoA_DH/ox_N_sf"/>
</dbReference>
<dbReference type="SUPFAM" id="SSF56645">
    <property type="entry name" value="Acyl-CoA dehydrogenase NM domain-like"/>
    <property type="match status" value="1"/>
</dbReference>
<evidence type="ECO:0000256" key="5">
    <source>
        <dbReference type="RuleBase" id="RU362125"/>
    </source>
</evidence>
<comment type="cofactor">
    <cofactor evidence="1 5">
        <name>FAD</name>
        <dbReference type="ChEBI" id="CHEBI:57692"/>
    </cofactor>
</comment>
<evidence type="ECO:0000256" key="3">
    <source>
        <dbReference type="ARBA" id="ARBA00022630"/>
    </source>
</evidence>
<keyword evidence="3 5" id="KW-0285">Flavoprotein</keyword>
<name>A0ABR4ZZL6_9BACL</name>
<feature type="domain" description="Acyl-CoA oxidase/dehydrogenase middle" evidence="7">
    <location>
        <begin position="122"/>
        <end position="217"/>
    </location>
</feature>
<dbReference type="Gene3D" id="1.20.140.10">
    <property type="entry name" value="Butyryl-CoA Dehydrogenase, subunit A, domain 3"/>
    <property type="match status" value="1"/>
</dbReference>
<reference evidence="9 10" key="1">
    <citation type="submission" date="2014-12" db="EMBL/GenBank/DDBJ databases">
        <title>Draft genome sequence of Cohnella kolymensis strain B-2846.</title>
        <authorList>
            <person name="Karlyshev A.V."/>
            <person name="Kudryashova E.B."/>
        </authorList>
    </citation>
    <scope>NUCLEOTIDE SEQUENCE [LARGE SCALE GENOMIC DNA]</scope>
    <source>
        <strain evidence="9 10">VKM B-2846</strain>
    </source>
</reference>
<comment type="similarity">
    <text evidence="2 5">Belongs to the acyl-CoA dehydrogenase family.</text>
</comment>
<protein>
    <submittedName>
        <fullName evidence="9">Acyl-CoA dehydrogenase</fullName>
    </submittedName>
</protein>
<dbReference type="Gene3D" id="2.40.110.10">
    <property type="entry name" value="Butyryl-CoA Dehydrogenase, subunit A, domain 2"/>
    <property type="match status" value="1"/>
</dbReference>
<dbReference type="CDD" id="cd01158">
    <property type="entry name" value="SCAD_SBCAD"/>
    <property type="match status" value="1"/>
</dbReference>
<evidence type="ECO:0000259" key="7">
    <source>
        <dbReference type="Pfam" id="PF02770"/>
    </source>
</evidence>
<dbReference type="InterPro" id="IPR046373">
    <property type="entry name" value="Acyl-CoA_Oxase/DH_mid-dom_sf"/>
</dbReference>
<dbReference type="RefSeq" id="WP_041068071.1">
    <property type="nucleotide sequence ID" value="NZ_JXAL01000034.1"/>
</dbReference>
<accession>A0ABR4ZZL6</accession>
<dbReference type="InterPro" id="IPR006091">
    <property type="entry name" value="Acyl-CoA_Oxase/DH_mid-dom"/>
</dbReference>
<dbReference type="PANTHER" id="PTHR43884:SF41">
    <property type="entry name" value="ACYL-COA DEHYDROGENASE"/>
    <property type="match status" value="1"/>
</dbReference>